<dbReference type="Proteomes" id="UP000502498">
    <property type="component" value="Chromosome"/>
</dbReference>
<sequence length="577" mass="60445">MCWRTSSRARSSGPWSLDLRDDEIADLAYDGVPVLRSIRAVVRDRDWAAAALVVDRVRETDATLTLHVRSQGLGSSFAGVVRVEARADGLVVLCDLESADEFWTNRTGLVVLHPPQTAGAAVEVTHSDGERVASTLPVEISPHQPVFDIAALAWEHGGLAVSVAFAGDVFEMEDQRNWTDASFKTYSRPLALPFPYRVAPGERVRQSITVRAEHVDAAPAASADRDVITLSPAGAFPEVAVGASTAPDPAPADWTPVTDTVLVELDLASTNWRAALARAAASGLRLDVRLTLDARRPEAVAEAAEALSGLPVVRVAAFQPAGHPAEHVTDAAAASALRAALADAGLNVPVIGGARSHFTELNREADRVPGDLDAIAVAMTPLFHARGTEQLIESIAMQRLVARQTVAFAAGRPVHVGPVCLRPRFNNVATGPQPGPTRDDLSEGYGAAFTGAADPRQSAPELAAWVIASAAALGVPGVASLAYFEEWGPRGIHSDDGAAYAAAAAVAALAALSGAELLTGDSPDGLVWAIGAFRDDRTTVLLANLDERPRRIVAHTPHGTAEAVVASFSHAAISLTA</sequence>
<organism evidence="3 4">
    <name type="scientific">Microbacterium hominis</name>
    <dbReference type="NCBI Taxonomy" id="162426"/>
    <lineage>
        <taxon>Bacteria</taxon>
        <taxon>Bacillati</taxon>
        <taxon>Actinomycetota</taxon>
        <taxon>Actinomycetes</taxon>
        <taxon>Micrococcales</taxon>
        <taxon>Microbacteriaceae</taxon>
        <taxon>Microbacterium</taxon>
    </lineage>
</organism>
<reference evidence="3 4" key="1">
    <citation type="submission" date="2020-05" db="EMBL/GenBank/DDBJ databases">
        <title>Strain PA2F3 complete genome.</title>
        <authorList>
            <person name="Kim Y.-S."/>
            <person name="Kim S.-J."/>
            <person name="Jung H.-k."/>
            <person name="Kim S.-E."/>
            <person name="Kim K.-H."/>
        </authorList>
    </citation>
    <scope>NUCLEOTIDE SEQUENCE [LARGE SCALE GENOMIC DNA]</scope>
    <source>
        <strain evidence="3 4">PA2F3</strain>
    </source>
</reference>
<feature type="domain" description="D-apionate lactonase TIM barrel" evidence="2">
    <location>
        <begin position="260"/>
        <end position="514"/>
    </location>
</feature>
<dbReference type="EMBL" id="CP054038">
    <property type="protein sequence ID" value="QKJ20635.1"/>
    <property type="molecule type" value="Genomic_DNA"/>
</dbReference>
<accession>A0A7D4PNX5</accession>
<feature type="domain" description="D-apionate lactonase N-terminal" evidence="1">
    <location>
        <begin position="7"/>
        <end position="213"/>
    </location>
</feature>
<evidence type="ECO:0000313" key="3">
    <source>
        <dbReference type="EMBL" id="QKJ20635.1"/>
    </source>
</evidence>
<evidence type="ECO:0000259" key="2">
    <source>
        <dbReference type="Pfam" id="PF25838"/>
    </source>
</evidence>
<dbReference type="RefSeq" id="WP_172991060.1">
    <property type="nucleotide sequence ID" value="NZ_CP054038.1"/>
</dbReference>
<dbReference type="Pfam" id="PF25837">
    <property type="entry name" value="Apionate_lact_N"/>
    <property type="match status" value="1"/>
</dbReference>
<evidence type="ECO:0000259" key="1">
    <source>
        <dbReference type="Pfam" id="PF25837"/>
    </source>
</evidence>
<dbReference type="InterPro" id="IPR058788">
    <property type="entry name" value="ApnL_N"/>
</dbReference>
<dbReference type="Pfam" id="PF25838">
    <property type="entry name" value="Apionate_lact_M"/>
    <property type="match status" value="1"/>
</dbReference>
<evidence type="ECO:0000313" key="4">
    <source>
        <dbReference type="Proteomes" id="UP000502498"/>
    </source>
</evidence>
<proteinExistence type="predicted"/>
<dbReference type="AlphaFoldDB" id="A0A7D4PNX5"/>
<dbReference type="InterPro" id="IPR058787">
    <property type="entry name" value="ApnL_M"/>
</dbReference>
<name>A0A7D4PNX5_9MICO</name>
<protein>
    <submittedName>
        <fullName evidence="3">Uncharacterized protein</fullName>
    </submittedName>
</protein>
<gene>
    <name evidence="3" type="ORF">HQM25_15615</name>
</gene>